<proteinExistence type="predicted"/>
<dbReference type="Pfam" id="PF18443">
    <property type="entry name" value="Tli4_N"/>
    <property type="match status" value="1"/>
</dbReference>
<evidence type="ECO:0000259" key="1">
    <source>
        <dbReference type="Pfam" id="PF18426"/>
    </source>
</evidence>
<sequence>MNKKNALFILLVAYILWWYFPTSYHHPILTEKEKQMTTELLANMQTRCVGRYLIDIPEVFGNILHKGIVIGDAKIETKRLYLPAFEQRIQLREQELKMTKTVDPKDMPFLKKIYRLEGNLKGVIFDRNENIDEPGFGRVLEAHLYNNGVAFKIVMEMLDLSDAKYADDREDFIKAQVRESELNTTVRTMVEMKELLSRIIGRKETEIPTVAGTCIPDGFIIGSRYEMENISFVYKGNESDHFNFSIEILNDLKEKDNMLDRLVGMEGTLLAMRVKTIRKGKREINGTHTEEILASGSEGMLSEPEIKLPQYMFNLIANETLGDYKNPFVNIELKNDRESPTPYSENELVAFWDAVTKTFRKRPGAFGTR</sequence>
<name>A0ABX0GME2_9GAMM</name>
<protein>
    <recommendedName>
        <fullName evidence="5">Tle cognate immunity protein 4 C-terminal domain-containing protein</fullName>
    </recommendedName>
</protein>
<feature type="domain" description="Tle cognate immunity protein 4 N-terminal" evidence="2">
    <location>
        <begin position="45"/>
        <end position="202"/>
    </location>
</feature>
<dbReference type="InterPro" id="IPR041290">
    <property type="entry name" value="Tli4_C"/>
</dbReference>
<evidence type="ECO:0000259" key="2">
    <source>
        <dbReference type="Pfam" id="PF18443"/>
    </source>
</evidence>
<accession>A0ABX0GME2</accession>
<dbReference type="RefSeq" id="WP_133815464.1">
    <property type="nucleotide sequence ID" value="NZ_CAWPIF010000090.1"/>
</dbReference>
<dbReference type="InterPro" id="IPR040761">
    <property type="entry name" value="Tli4_N"/>
</dbReference>
<feature type="domain" description="Tle cognate immunity protein 4 C-terminal" evidence="1">
    <location>
        <begin position="206"/>
        <end position="364"/>
    </location>
</feature>
<dbReference type="EMBL" id="PUJU01000090">
    <property type="protein sequence ID" value="NHB90313.1"/>
    <property type="molecule type" value="Genomic_DNA"/>
</dbReference>
<evidence type="ECO:0000313" key="3">
    <source>
        <dbReference type="EMBL" id="NHB90313.1"/>
    </source>
</evidence>
<organism evidence="3 4">
    <name type="scientific">Photorhabdus tasmaniensis</name>
    <dbReference type="NCBI Taxonomy" id="1004159"/>
    <lineage>
        <taxon>Bacteria</taxon>
        <taxon>Pseudomonadati</taxon>
        <taxon>Pseudomonadota</taxon>
        <taxon>Gammaproteobacteria</taxon>
        <taxon>Enterobacterales</taxon>
        <taxon>Morganellaceae</taxon>
        <taxon>Photorhabdus</taxon>
    </lineage>
</organism>
<evidence type="ECO:0000313" key="4">
    <source>
        <dbReference type="Proteomes" id="UP000697802"/>
    </source>
</evidence>
<gene>
    <name evidence="3" type="ORF">C5471_22505</name>
</gene>
<keyword evidence="4" id="KW-1185">Reference proteome</keyword>
<comment type="caution">
    <text evidence="3">The sequence shown here is derived from an EMBL/GenBank/DDBJ whole genome shotgun (WGS) entry which is preliminary data.</text>
</comment>
<dbReference type="Proteomes" id="UP000697802">
    <property type="component" value="Unassembled WGS sequence"/>
</dbReference>
<evidence type="ECO:0008006" key="5">
    <source>
        <dbReference type="Google" id="ProtNLM"/>
    </source>
</evidence>
<dbReference type="Pfam" id="PF18426">
    <property type="entry name" value="Tli4_C"/>
    <property type="match status" value="1"/>
</dbReference>
<reference evidence="3 4" key="1">
    <citation type="submission" date="2018-02" db="EMBL/GenBank/DDBJ databases">
        <authorList>
            <person name="Machado R.A."/>
        </authorList>
    </citation>
    <scope>NUCLEOTIDE SEQUENCE [LARGE SCALE GENOMIC DNA]</scope>
    <source>
        <strain evidence="3 4">T327</strain>
    </source>
</reference>